<dbReference type="InterPro" id="IPR021146">
    <property type="entry name" value="Phage_gp6-like_head-tail"/>
</dbReference>
<dbReference type="EMBL" id="JAXOGL010000008">
    <property type="protein sequence ID" value="MDZ5597859.1"/>
    <property type="molecule type" value="Genomic_DNA"/>
</dbReference>
<evidence type="ECO:0000313" key="2">
    <source>
        <dbReference type="Proteomes" id="UP001290582"/>
    </source>
</evidence>
<protein>
    <submittedName>
        <fullName evidence="1">Phage head-tail connector protein</fullName>
    </submittedName>
</protein>
<reference evidence="1" key="1">
    <citation type="submission" date="2023-12" db="EMBL/GenBank/DDBJ databases">
        <title>Molecular genomic analyses of Enterococcus cecorum from sepsis oubreaks in broilers.</title>
        <authorList>
            <person name="Rhoads D."/>
            <person name="Alrubaye A."/>
        </authorList>
    </citation>
    <scope>NUCLEOTIDE SEQUENCE</scope>
    <source>
        <strain evidence="1">1755</strain>
    </source>
</reference>
<comment type="caution">
    <text evidence="1">The sequence shown here is derived from an EMBL/GenBank/DDBJ whole genome shotgun (WGS) entry which is preliminary data.</text>
</comment>
<gene>
    <name evidence="1" type="ORF">U1294_06425</name>
</gene>
<organism evidence="1 2">
    <name type="scientific">Enterococcus cecorum</name>
    <dbReference type="NCBI Taxonomy" id="44008"/>
    <lineage>
        <taxon>Bacteria</taxon>
        <taxon>Bacillati</taxon>
        <taxon>Bacillota</taxon>
        <taxon>Bacilli</taxon>
        <taxon>Lactobacillales</taxon>
        <taxon>Enterococcaceae</taxon>
        <taxon>Enterococcus</taxon>
    </lineage>
</organism>
<name>A0AAW9JQE0_9ENTE</name>
<sequence length="113" mass="12215">MTDLSGKVKMRLEPTTFSDQVVESVVGDATNIILAKTAQKELNPALEIAVVSLSIIMLNQLGSEGLSSESYSGIAYQYMNELPSHIQSIVNANAKIGSWGDDEDESTTEEDFS</sequence>
<evidence type="ECO:0000313" key="1">
    <source>
        <dbReference type="EMBL" id="MDZ5597859.1"/>
    </source>
</evidence>
<dbReference type="Pfam" id="PF05135">
    <property type="entry name" value="Phage_connect_1"/>
    <property type="match status" value="1"/>
</dbReference>
<proteinExistence type="predicted"/>
<dbReference type="AlphaFoldDB" id="A0AAW9JQE0"/>
<dbReference type="InterPro" id="IPR053746">
    <property type="entry name" value="Viral_HT_Connector_Assembly"/>
</dbReference>
<dbReference type="RefSeq" id="WP_243192476.1">
    <property type="nucleotide sequence ID" value="NZ_JAKYKM010000019.1"/>
</dbReference>
<dbReference type="Proteomes" id="UP001290582">
    <property type="component" value="Unassembled WGS sequence"/>
</dbReference>
<dbReference type="Gene3D" id="1.10.246.150">
    <property type="match status" value="1"/>
</dbReference>
<accession>A0AAW9JQE0</accession>